<evidence type="ECO:0000256" key="4">
    <source>
        <dbReference type="ARBA" id="ARBA00023163"/>
    </source>
</evidence>
<dbReference type="Gene3D" id="1.10.357.10">
    <property type="entry name" value="Tetracycline Repressor, domain 2"/>
    <property type="match status" value="2"/>
</dbReference>
<keyword evidence="8" id="KW-1185">Reference proteome</keyword>
<feature type="domain" description="HTH tetR-type" evidence="6">
    <location>
        <begin position="226"/>
        <end position="286"/>
    </location>
</feature>
<dbReference type="GO" id="GO:0000976">
    <property type="term" value="F:transcription cis-regulatory region binding"/>
    <property type="evidence" value="ECO:0007669"/>
    <property type="project" value="TreeGrafter"/>
</dbReference>
<dbReference type="Gene3D" id="1.10.10.60">
    <property type="entry name" value="Homeodomain-like"/>
    <property type="match status" value="2"/>
</dbReference>
<keyword evidence="4" id="KW-0804">Transcription</keyword>
<keyword evidence="1" id="KW-0678">Repressor</keyword>
<evidence type="ECO:0000259" key="6">
    <source>
        <dbReference type="PROSITE" id="PS50977"/>
    </source>
</evidence>
<feature type="DNA-binding region" description="H-T-H motif" evidence="5">
    <location>
        <begin position="249"/>
        <end position="268"/>
    </location>
</feature>
<dbReference type="PRINTS" id="PR00455">
    <property type="entry name" value="HTHTETR"/>
</dbReference>
<dbReference type="PANTHER" id="PTHR30055">
    <property type="entry name" value="HTH-TYPE TRANSCRIPTIONAL REGULATOR RUTR"/>
    <property type="match status" value="1"/>
</dbReference>
<evidence type="ECO:0000256" key="5">
    <source>
        <dbReference type="PROSITE-ProRule" id="PRU00335"/>
    </source>
</evidence>
<organism evidence="7 8">
    <name type="scientific">Comamonas antarctica</name>
    <dbReference type="NCBI Taxonomy" id="2743470"/>
    <lineage>
        <taxon>Bacteria</taxon>
        <taxon>Pseudomonadati</taxon>
        <taxon>Pseudomonadota</taxon>
        <taxon>Betaproteobacteria</taxon>
        <taxon>Burkholderiales</taxon>
        <taxon>Comamonadaceae</taxon>
        <taxon>Comamonas</taxon>
    </lineage>
</organism>
<evidence type="ECO:0000256" key="1">
    <source>
        <dbReference type="ARBA" id="ARBA00022491"/>
    </source>
</evidence>
<name>A0A6N1X4Q0_9BURK</name>
<dbReference type="GO" id="GO:0003700">
    <property type="term" value="F:DNA-binding transcription factor activity"/>
    <property type="evidence" value="ECO:0007669"/>
    <property type="project" value="TreeGrafter"/>
</dbReference>
<keyword evidence="2" id="KW-0805">Transcription regulation</keyword>
<feature type="DNA-binding region" description="H-T-H motif" evidence="5">
    <location>
        <begin position="41"/>
        <end position="60"/>
    </location>
</feature>
<evidence type="ECO:0000256" key="3">
    <source>
        <dbReference type="ARBA" id="ARBA00023125"/>
    </source>
</evidence>
<sequence>MTTIEESTAAERNTGRYVKKREAIINVASRLFDEHGIKGAMLSEVAKRVGLSTNSITYYFKKKEDLVFECLMHTVRTFDSITALAESEPTPEKRVRRFLEEFFRKLAESANGEYPAIMTFRDAAELDSSYTKIVFDRYRSMFKRVRGLLAEGAIRSENRMTLTLRTHLFLTQIQWCRIWMGSYSPESHDRIRFYVIDILLNGIAAPHLPWERNALDAKLAQFHIPESPNRGFLVAAIHLINEAGYSGASIDRISASLSVTKGSFYHHIPSKEDLFAECIQRTQAVLEGYLATVHRHQGTGLEKLGALSRALLKYHFSEQGPLLRASAWSQISDYSLFHEKIKPLRELYQNMQDFLAAGMMDGSIRATHQSVAAMMVVGMINGSLTLDKWVPGSENINVDVLYVKPMYYGLLSA</sequence>
<dbReference type="EMBL" id="CP054840">
    <property type="protein sequence ID" value="QKV53002.1"/>
    <property type="molecule type" value="Genomic_DNA"/>
</dbReference>
<proteinExistence type="predicted"/>
<dbReference type="InterPro" id="IPR036271">
    <property type="entry name" value="Tet_transcr_reg_TetR-rel_C_sf"/>
</dbReference>
<evidence type="ECO:0000256" key="2">
    <source>
        <dbReference type="ARBA" id="ARBA00023015"/>
    </source>
</evidence>
<feature type="domain" description="HTH tetR-type" evidence="6">
    <location>
        <begin position="18"/>
        <end position="78"/>
    </location>
</feature>
<dbReference type="Proteomes" id="UP000509579">
    <property type="component" value="Chromosome"/>
</dbReference>
<dbReference type="InterPro" id="IPR001647">
    <property type="entry name" value="HTH_TetR"/>
</dbReference>
<protein>
    <submittedName>
        <fullName evidence="7">TetR/AcrR family transcriptional regulator</fullName>
    </submittedName>
</protein>
<keyword evidence="3 5" id="KW-0238">DNA-binding</keyword>
<dbReference type="KEGG" id="aant:HUK68_08945"/>
<dbReference type="InterPro" id="IPR009057">
    <property type="entry name" value="Homeodomain-like_sf"/>
</dbReference>
<dbReference type="PROSITE" id="PS50977">
    <property type="entry name" value="HTH_TETR_2"/>
    <property type="match status" value="2"/>
</dbReference>
<dbReference type="AlphaFoldDB" id="A0A6N1X4Q0"/>
<evidence type="ECO:0000313" key="8">
    <source>
        <dbReference type="Proteomes" id="UP000509579"/>
    </source>
</evidence>
<dbReference type="RefSeq" id="WP_175503879.1">
    <property type="nucleotide sequence ID" value="NZ_CAURQT010000031.1"/>
</dbReference>
<evidence type="ECO:0000313" key="7">
    <source>
        <dbReference type="EMBL" id="QKV53002.1"/>
    </source>
</evidence>
<reference evidence="7 8" key="1">
    <citation type="submission" date="2020-06" db="EMBL/GenBank/DDBJ databases">
        <title>Acidovorax antarctica sp. nov., isolated from Corinth ice sheet soil, Antarctic Fields Peninsula.</title>
        <authorList>
            <person name="Xu Q."/>
            <person name="Peng F."/>
        </authorList>
    </citation>
    <scope>NUCLEOTIDE SEQUENCE [LARGE SCALE GENOMIC DNA]</scope>
    <source>
        <strain evidence="7 8">16-35-5</strain>
    </source>
</reference>
<dbReference type="SUPFAM" id="SSF46689">
    <property type="entry name" value="Homeodomain-like"/>
    <property type="match status" value="2"/>
</dbReference>
<dbReference type="Pfam" id="PF00440">
    <property type="entry name" value="TetR_N"/>
    <property type="match status" value="2"/>
</dbReference>
<dbReference type="InterPro" id="IPR050109">
    <property type="entry name" value="HTH-type_TetR-like_transc_reg"/>
</dbReference>
<accession>A0A6N1X4Q0</accession>
<dbReference type="SUPFAM" id="SSF48498">
    <property type="entry name" value="Tetracyclin repressor-like, C-terminal domain"/>
    <property type="match status" value="2"/>
</dbReference>
<dbReference type="PANTHER" id="PTHR30055:SF175">
    <property type="entry name" value="HTH-TYPE TRANSCRIPTIONAL REPRESSOR KSTR2"/>
    <property type="match status" value="1"/>
</dbReference>
<gene>
    <name evidence="7" type="ORF">HUK68_08945</name>
</gene>